<dbReference type="InterPro" id="IPR036291">
    <property type="entry name" value="NAD(P)-bd_dom_sf"/>
</dbReference>
<feature type="region of interest" description="Disordered" evidence="6">
    <location>
        <begin position="120"/>
        <end position="140"/>
    </location>
</feature>
<keyword evidence="4" id="KW-0413">Isomerase</keyword>
<protein>
    <submittedName>
        <fullName evidence="8">Unannotated protein</fullName>
    </submittedName>
</protein>
<keyword evidence="3" id="KW-0520">NAD</keyword>
<evidence type="ECO:0000256" key="4">
    <source>
        <dbReference type="ARBA" id="ARBA00023235"/>
    </source>
</evidence>
<evidence type="ECO:0000256" key="6">
    <source>
        <dbReference type="SAM" id="MobiDB-lite"/>
    </source>
</evidence>
<dbReference type="Gene3D" id="3.90.25.10">
    <property type="entry name" value="UDP-galactose 4-epimerase, domain 1"/>
    <property type="match status" value="1"/>
</dbReference>
<evidence type="ECO:0000256" key="1">
    <source>
        <dbReference type="ARBA" id="ARBA00001911"/>
    </source>
</evidence>
<proteinExistence type="inferred from homology"/>
<dbReference type="PANTHER" id="PTHR43725">
    <property type="entry name" value="UDP-GLUCOSE 4-EPIMERASE"/>
    <property type="match status" value="1"/>
</dbReference>
<dbReference type="Pfam" id="PF01370">
    <property type="entry name" value="Epimerase"/>
    <property type="match status" value="1"/>
</dbReference>
<dbReference type="GO" id="GO:0003978">
    <property type="term" value="F:UDP-glucose 4-epimerase activity"/>
    <property type="evidence" value="ECO:0007669"/>
    <property type="project" value="InterPro"/>
</dbReference>
<evidence type="ECO:0000256" key="2">
    <source>
        <dbReference type="ARBA" id="ARBA00007637"/>
    </source>
</evidence>
<dbReference type="InterPro" id="IPR001509">
    <property type="entry name" value="Epimerase_deHydtase"/>
</dbReference>
<dbReference type="SUPFAM" id="SSF51735">
    <property type="entry name" value="NAD(P)-binding Rossmann-fold domains"/>
    <property type="match status" value="1"/>
</dbReference>
<keyword evidence="5" id="KW-0119">Carbohydrate metabolism</keyword>
<comment type="cofactor">
    <cofactor evidence="1">
        <name>NAD(+)</name>
        <dbReference type="ChEBI" id="CHEBI:57540"/>
    </cofactor>
</comment>
<dbReference type="PANTHER" id="PTHR43725:SF53">
    <property type="entry name" value="UDP-ARABINOSE 4-EPIMERASE 1"/>
    <property type="match status" value="1"/>
</dbReference>
<dbReference type="AlphaFoldDB" id="A0A6J6S7Y2"/>
<dbReference type="NCBIfam" id="TIGR01179">
    <property type="entry name" value="galE"/>
    <property type="match status" value="1"/>
</dbReference>
<gene>
    <name evidence="8" type="ORF">UFOPK2788_00172</name>
</gene>
<dbReference type="InterPro" id="IPR005886">
    <property type="entry name" value="UDP_G4E"/>
</dbReference>
<dbReference type="Gene3D" id="3.40.50.720">
    <property type="entry name" value="NAD(P)-binding Rossmann-like Domain"/>
    <property type="match status" value="1"/>
</dbReference>
<evidence type="ECO:0000313" key="8">
    <source>
        <dbReference type="EMBL" id="CAB4730735.1"/>
    </source>
</evidence>
<sequence length="321" mass="34169">MRVLVTGGAGYIGSTAAAILLERGFEVTVLDDCSTGHTDAVPSGAKFIQGSILDASVVGQALVGCDAVIHFAAKSLVGESVEKPELYYEVNVNGTKNLLAEMEKAGVKKLVFSSTAATYGEPESTPISESATTKPTNPYGETKLTVDQMITAESSKGLAAISLRYFNVAGAYKSKTGWLAERHNPETHLIPNLLRATEANPLKVFGNDWPTSDGTCIRDYIHVVDLIDAHILAIEKVATGKHSIINLGSGGGYSVTEVISAASKVIGKQIPIQITSRRAGDPAVLIAEITKAERELGWLPLRKIEDMVRDTWESQNATAAE</sequence>
<comment type="similarity">
    <text evidence="2">Belongs to the NAD(P)-dependent epimerase/dehydratase family.</text>
</comment>
<dbReference type="EMBL" id="CAEZYV010000014">
    <property type="protein sequence ID" value="CAB4730735.1"/>
    <property type="molecule type" value="Genomic_DNA"/>
</dbReference>
<evidence type="ECO:0000259" key="7">
    <source>
        <dbReference type="Pfam" id="PF01370"/>
    </source>
</evidence>
<accession>A0A6J6S7Y2</accession>
<feature type="domain" description="NAD-dependent epimerase/dehydratase" evidence="7">
    <location>
        <begin position="3"/>
        <end position="248"/>
    </location>
</feature>
<evidence type="ECO:0000256" key="5">
    <source>
        <dbReference type="ARBA" id="ARBA00023277"/>
    </source>
</evidence>
<feature type="compositionally biased region" description="Polar residues" evidence="6">
    <location>
        <begin position="125"/>
        <end position="136"/>
    </location>
</feature>
<name>A0A6J6S7Y2_9ZZZZ</name>
<reference evidence="8" key="1">
    <citation type="submission" date="2020-05" db="EMBL/GenBank/DDBJ databases">
        <authorList>
            <person name="Chiriac C."/>
            <person name="Salcher M."/>
            <person name="Ghai R."/>
            <person name="Kavagutti S V."/>
        </authorList>
    </citation>
    <scope>NUCLEOTIDE SEQUENCE</scope>
</reference>
<dbReference type="CDD" id="cd05247">
    <property type="entry name" value="UDP_G4E_1_SDR_e"/>
    <property type="match status" value="1"/>
</dbReference>
<evidence type="ECO:0000256" key="3">
    <source>
        <dbReference type="ARBA" id="ARBA00023027"/>
    </source>
</evidence>
<organism evidence="8">
    <name type="scientific">freshwater metagenome</name>
    <dbReference type="NCBI Taxonomy" id="449393"/>
    <lineage>
        <taxon>unclassified sequences</taxon>
        <taxon>metagenomes</taxon>
        <taxon>ecological metagenomes</taxon>
    </lineage>
</organism>
<dbReference type="GO" id="GO:0033499">
    <property type="term" value="P:galactose catabolic process via UDP-galactose, Leloir pathway"/>
    <property type="evidence" value="ECO:0007669"/>
    <property type="project" value="TreeGrafter"/>
</dbReference>